<dbReference type="GO" id="GO:0000820">
    <property type="term" value="P:regulation of glutamine family amino acid metabolic process"/>
    <property type="evidence" value="ECO:0007669"/>
    <property type="project" value="UniProtKB-UniRule"/>
</dbReference>
<feature type="region of interest" description="Disordered" evidence="8">
    <location>
        <begin position="1"/>
        <end position="24"/>
    </location>
</feature>
<dbReference type="GO" id="GO:0005524">
    <property type="term" value="F:ATP binding"/>
    <property type="evidence" value="ECO:0007669"/>
    <property type="project" value="UniProtKB-UniRule"/>
</dbReference>
<keyword evidence="4 7" id="KW-0067">ATP-binding</keyword>
<reference evidence="11" key="2">
    <citation type="submission" date="2023-01" db="EMBL/GenBank/DDBJ databases">
        <authorList>
            <person name="Sun Q."/>
            <person name="Evtushenko L."/>
        </authorList>
    </citation>
    <scope>NUCLEOTIDE SEQUENCE</scope>
    <source>
        <strain evidence="11">VKM B-2789</strain>
    </source>
</reference>
<evidence type="ECO:0000256" key="3">
    <source>
        <dbReference type="ARBA" id="ARBA00022741"/>
    </source>
</evidence>
<dbReference type="GO" id="GO:0047388">
    <property type="term" value="F:[glutamine synthetase]-adenylyl-L-tyrosine phosphorylase activity"/>
    <property type="evidence" value="ECO:0007669"/>
    <property type="project" value="UniProtKB-EC"/>
</dbReference>
<protein>
    <recommendedName>
        <fullName evidence="7">Bifunctional glutamine synthetase adenylyltransferase/adenylyl-removing enzyme</fullName>
    </recommendedName>
    <alternativeName>
        <fullName evidence="7">ATP:glutamine synthetase adenylyltransferase</fullName>
    </alternativeName>
    <alternativeName>
        <fullName evidence="7">ATase</fullName>
    </alternativeName>
    <domain>
        <recommendedName>
            <fullName evidence="7">Glutamine synthetase adenylyl-L-tyrosine phosphorylase</fullName>
            <ecNumber evidence="7">2.7.7.89</ecNumber>
        </recommendedName>
        <alternativeName>
            <fullName evidence="7">Adenylyl removase</fullName>
            <shortName evidence="7">AR</shortName>
            <shortName evidence="7">AT-N</shortName>
        </alternativeName>
    </domain>
    <domain>
        <recommendedName>
            <fullName evidence="7">Glutamine synthetase adenylyl transferase</fullName>
            <ecNumber evidence="7">2.7.7.42</ecNumber>
        </recommendedName>
        <alternativeName>
            <fullName evidence="7">Adenylyl transferase</fullName>
            <shortName evidence="7">AT</shortName>
            <shortName evidence="7">AT-C</shortName>
        </alternativeName>
    </domain>
</protein>
<comment type="caution">
    <text evidence="11">The sequence shown here is derived from an EMBL/GenBank/DDBJ whole genome shotgun (WGS) entry which is preliminary data.</text>
</comment>
<dbReference type="Proteomes" id="UP001143330">
    <property type="component" value="Unassembled WGS sequence"/>
</dbReference>
<comment type="cofactor">
    <cofactor evidence="7">
        <name>Mg(2+)</name>
        <dbReference type="ChEBI" id="CHEBI:18420"/>
    </cofactor>
</comment>
<dbReference type="InterPro" id="IPR043519">
    <property type="entry name" value="NT_sf"/>
</dbReference>
<dbReference type="SUPFAM" id="SSF81301">
    <property type="entry name" value="Nucleotidyltransferase"/>
    <property type="match status" value="2"/>
</dbReference>
<evidence type="ECO:0000259" key="9">
    <source>
        <dbReference type="Pfam" id="PF03710"/>
    </source>
</evidence>
<evidence type="ECO:0000256" key="1">
    <source>
        <dbReference type="ARBA" id="ARBA00022679"/>
    </source>
</evidence>
<dbReference type="InterPro" id="IPR013546">
    <property type="entry name" value="PII_UdlTrfase/GS_AdlTrfase"/>
</dbReference>
<dbReference type="Pfam" id="PF08335">
    <property type="entry name" value="GlnD_UR_UTase"/>
    <property type="match status" value="2"/>
</dbReference>
<dbReference type="Pfam" id="PF03710">
    <property type="entry name" value="GlnE"/>
    <property type="match status" value="2"/>
</dbReference>
<feature type="compositionally biased region" description="Basic residues" evidence="8">
    <location>
        <begin position="1"/>
        <end position="11"/>
    </location>
</feature>
<comment type="catalytic activity">
    <reaction evidence="7">
        <text>[glutamine synthetase]-O(4)-(5'-adenylyl)-L-tyrosine + phosphate = [glutamine synthetase]-L-tyrosine + ADP</text>
        <dbReference type="Rhea" id="RHEA:43716"/>
        <dbReference type="Rhea" id="RHEA-COMP:10660"/>
        <dbReference type="Rhea" id="RHEA-COMP:10661"/>
        <dbReference type="ChEBI" id="CHEBI:43474"/>
        <dbReference type="ChEBI" id="CHEBI:46858"/>
        <dbReference type="ChEBI" id="CHEBI:83624"/>
        <dbReference type="ChEBI" id="CHEBI:456216"/>
        <dbReference type="EC" id="2.7.7.89"/>
    </reaction>
</comment>
<comment type="similarity">
    <text evidence="7">Belongs to the GlnE family.</text>
</comment>
<dbReference type="EMBL" id="BSFM01000014">
    <property type="protein sequence ID" value="GLK84897.1"/>
    <property type="molecule type" value="Genomic_DNA"/>
</dbReference>
<keyword evidence="12" id="KW-1185">Reference proteome</keyword>
<keyword evidence="1 7" id="KW-0808">Transferase</keyword>
<keyword evidence="5 7" id="KW-0460">Magnesium</keyword>
<dbReference type="InterPro" id="IPR005190">
    <property type="entry name" value="GlnE_rpt_dom"/>
</dbReference>
<evidence type="ECO:0000256" key="8">
    <source>
        <dbReference type="SAM" id="MobiDB-lite"/>
    </source>
</evidence>
<evidence type="ECO:0000256" key="2">
    <source>
        <dbReference type="ARBA" id="ARBA00022695"/>
    </source>
</evidence>
<comment type="function">
    <text evidence="7">Involved in the regulation of glutamine synthetase GlnA, a key enzyme in the process to assimilate ammonia. When cellular nitrogen levels are high, the C-terminal adenylyl transferase (AT) inactivates GlnA by covalent transfer of an adenylyl group from ATP to specific tyrosine residue of GlnA, thus reducing its activity. Conversely, when nitrogen levels are low, the N-terminal adenylyl removase (AR) activates GlnA by removing the adenylyl group by phosphorolysis, increasing its activity. The regulatory region of GlnE binds the signal transduction protein PII (GlnB) which indicates the nitrogen status of the cell.</text>
</comment>
<dbReference type="NCBIfam" id="NF010706">
    <property type="entry name" value="PRK14108.1"/>
    <property type="match status" value="1"/>
</dbReference>
<reference evidence="11" key="1">
    <citation type="journal article" date="2014" name="Int. J. Syst. Evol. Microbiol.">
        <title>Complete genome sequence of Corynebacterium casei LMG S-19264T (=DSM 44701T), isolated from a smear-ripened cheese.</title>
        <authorList>
            <consortium name="US DOE Joint Genome Institute (JGI-PGF)"/>
            <person name="Walter F."/>
            <person name="Albersmeier A."/>
            <person name="Kalinowski J."/>
            <person name="Ruckert C."/>
        </authorList>
    </citation>
    <scope>NUCLEOTIDE SEQUENCE</scope>
    <source>
        <strain evidence="11">VKM B-2789</strain>
    </source>
</reference>
<dbReference type="SUPFAM" id="SSF81593">
    <property type="entry name" value="Nucleotidyltransferase substrate binding subunit/domain"/>
    <property type="match status" value="2"/>
</dbReference>
<name>A0A9W6NBS4_9HYPH</name>
<dbReference type="EC" id="2.7.7.89" evidence="7"/>
<dbReference type="GO" id="GO:0005829">
    <property type="term" value="C:cytosol"/>
    <property type="evidence" value="ECO:0007669"/>
    <property type="project" value="TreeGrafter"/>
</dbReference>
<dbReference type="PANTHER" id="PTHR30621:SF0">
    <property type="entry name" value="BIFUNCTIONAL GLUTAMINE SYNTHETASE ADENYLYLTRANSFERASE_ADENYLYL-REMOVING ENZYME"/>
    <property type="match status" value="1"/>
</dbReference>
<organism evidence="11 12">
    <name type="scientific">Ancylobacter defluvii</name>
    <dbReference type="NCBI Taxonomy" id="1282440"/>
    <lineage>
        <taxon>Bacteria</taxon>
        <taxon>Pseudomonadati</taxon>
        <taxon>Pseudomonadota</taxon>
        <taxon>Alphaproteobacteria</taxon>
        <taxon>Hyphomicrobiales</taxon>
        <taxon>Xanthobacteraceae</taxon>
        <taxon>Ancylobacter</taxon>
    </lineage>
</organism>
<comment type="catalytic activity">
    <reaction evidence="7">
        <text>[glutamine synthetase]-L-tyrosine + ATP = [glutamine synthetase]-O(4)-(5'-adenylyl)-L-tyrosine + diphosphate</text>
        <dbReference type="Rhea" id="RHEA:18589"/>
        <dbReference type="Rhea" id="RHEA-COMP:10660"/>
        <dbReference type="Rhea" id="RHEA-COMP:10661"/>
        <dbReference type="ChEBI" id="CHEBI:30616"/>
        <dbReference type="ChEBI" id="CHEBI:33019"/>
        <dbReference type="ChEBI" id="CHEBI:46858"/>
        <dbReference type="ChEBI" id="CHEBI:83624"/>
        <dbReference type="EC" id="2.7.7.42"/>
    </reaction>
</comment>
<feature type="domain" description="Glutamate-ammonia ligase adenylyltransferase repeated" evidence="9">
    <location>
        <begin position="582"/>
        <end position="820"/>
    </location>
</feature>
<keyword evidence="6 7" id="KW-0511">Multifunctional enzyme</keyword>
<dbReference type="EC" id="2.7.7.42" evidence="7"/>
<proteinExistence type="inferred from homology"/>
<feature type="region of interest" description="Adenylyl removase" evidence="7">
    <location>
        <begin position="1"/>
        <end position="474"/>
    </location>
</feature>
<sequence>MAERQGRRKAARKEQNGLAAHMRAGVGLPDVSKAPHPLTALIETAEDSVRQGLAGQLAAYPDAAAVLASVCVHSPFLAELIRRDPARLLRLLHADPAAGLAGARMAMAEAVQAATDEAEVMVALRRLRAETALAVALADIGEVFDLAAVTAELTATADAAISAAVDYLLREAVGAGKARKFTGGASGYVVLAMGKHGARELNYSSDVDLIVLYDPSQAPLRRDVEAASFFVRLTRQLVRLIQERTPDGYVARVDLRLRPDPASTQAALSVDSALDYYEREGATWERAAYIKARPIAGDLALGESFLKQMAPFVWRRSLDYAAVADVHAMKQEINAFRGHDAVAVEGHNVKLGRGGIREIEFFAQTQQLIAGGRDTRLRTPRTLEALERLAEDGWIGKSAREELSEAYVYLRRVEHRLQMVADEQTHTLPDEPRLLADFAGFMGYASREAFAAELTRRLTRVQRHYARLFEDAPPRAAVEGRLEFPAKADDRETLATLHRLGYQQPQQASVTVRGWLAGEPRVLHNATARERLAAIVPLLLDALARGGEPDLALIAADRFFRQLAVGLRLFSVLARNPDLVRLLATILSTAPRLGEILARRPVLFDALLDPAFFGPLPDEVALEGRLRSQLAEASDEEDLLDRARRFRQEQHVLMGVRVLSGTLPAEQAGDAFARLADVVIRVLGEQVIDRFREAHGVLAGGEVAVLAMGKLGGREMTAGSDLDLIVLYDFDDAAPESDGPRPLHGTQYYARLTQRLVSALTTPTNAGRLYEVDLRLRPSGRAGPIATRLPAFEVYQAEEAWTWEHMALTRARVVLASPVFRGRVEQSISAVLRRRRDPVRLAADILDMRLAIAEEKGDGQAWDLKYTQGGLVDLEFLAQFLVLAHGVAHPEIMQTSTVRVLASAGRLGVLDTVDTQLLTRACSLLHDLTQVLRLAVTDAFDPALASPALRQLLARAGTMPDFATLDAHLRETQQEVRSVFLRLLSGPQIRRQR</sequence>
<dbReference type="Gene3D" id="1.20.120.330">
    <property type="entry name" value="Nucleotidyltransferases domain 2"/>
    <property type="match status" value="2"/>
</dbReference>
<accession>A0A9W6NBS4</accession>
<dbReference type="Gene3D" id="3.30.460.10">
    <property type="entry name" value="Beta Polymerase, domain 2"/>
    <property type="match status" value="2"/>
</dbReference>
<dbReference type="AlphaFoldDB" id="A0A9W6NBS4"/>
<feature type="domain" description="PII-uridylyltransferase/Glutamine-synthetase adenylyltransferase" evidence="10">
    <location>
        <begin position="862"/>
        <end position="983"/>
    </location>
</feature>
<feature type="domain" description="PII-uridylyltransferase/Glutamine-synthetase adenylyltransferase" evidence="10">
    <location>
        <begin position="340"/>
        <end position="469"/>
    </location>
</feature>
<feature type="region of interest" description="Adenylyl transferase" evidence="7">
    <location>
        <begin position="480"/>
        <end position="993"/>
    </location>
</feature>
<evidence type="ECO:0000313" key="12">
    <source>
        <dbReference type="Proteomes" id="UP001143330"/>
    </source>
</evidence>
<evidence type="ECO:0000256" key="5">
    <source>
        <dbReference type="ARBA" id="ARBA00022842"/>
    </source>
</evidence>
<keyword evidence="2 7" id="KW-0548">Nucleotidyltransferase</keyword>
<dbReference type="InterPro" id="IPR023057">
    <property type="entry name" value="GlnE"/>
</dbReference>
<dbReference type="CDD" id="cd05401">
    <property type="entry name" value="NT_GlnE_GlnD_like"/>
    <property type="match status" value="2"/>
</dbReference>
<dbReference type="NCBIfam" id="NF008292">
    <property type="entry name" value="PRK11072.1"/>
    <property type="match status" value="1"/>
</dbReference>
<evidence type="ECO:0000256" key="7">
    <source>
        <dbReference type="HAMAP-Rule" id="MF_00802"/>
    </source>
</evidence>
<feature type="domain" description="Glutamate-ammonia ligase adenylyltransferase repeated" evidence="9">
    <location>
        <begin position="67"/>
        <end position="307"/>
    </location>
</feature>
<dbReference type="GO" id="GO:0000287">
    <property type="term" value="F:magnesium ion binding"/>
    <property type="evidence" value="ECO:0007669"/>
    <property type="project" value="UniProtKB-UniRule"/>
</dbReference>
<keyword evidence="3 7" id="KW-0547">Nucleotide-binding</keyword>
<dbReference type="PANTHER" id="PTHR30621">
    <property type="entry name" value="GLUTAMINE SYNTHETASE ADENYLYLTRANSFERASE"/>
    <property type="match status" value="1"/>
</dbReference>
<evidence type="ECO:0000313" key="11">
    <source>
        <dbReference type="EMBL" id="GLK84897.1"/>
    </source>
</evidence>
<gene>
    <name evidence="7 11" type="primary">glnE</name>
    <name evidence="11" type="ORF">GCM10017653_29670</name>
</gene>
<evidence type="ECO:0000259" key="10">
    <source>
        <dbReference type="Pfam" id="PF08335"/>
    </source>
</evidence>
<dbReference type="GO" id="GO:0008882">
    <property type="term" value="F:[glutamate-ammonia-ligase] adenylyltransferase activity"/>
    <property type="evidence" value="ECO:0007669"/>
    <property type="project" value="UniProtKB-UniRule"/>
</dbReference>
<evidence type="ECO:0000256" key="4">
    <source>
        <dbReference type="ARBA" id="ARBA00022840"/>
    </source>
</evidence>
<dbReference type="HAMAP" id="MF_00802">
    <property type="entry name" value="GlnE"/>
    <property type="match status" value="1"/>
</dbReference>
<evidence type="ECO:0000256" key="6">
    <source>
        <dbReference type="ARBA" id="ARBA00023268"/>
    </source>
</evidence>